<keyword evidence="1 4" id="KW-0732">Signal</keyword>
<gene>
    <name evidence="6" type="ORF">CURHAP_LOCUS24825</name>
    <name evidence="7" type="ORF">CURHAP_LOCUS36534</name>
    <name evidence="8" type="ORF">ORAREDHAP_LOCUS24397</name>
    <name evidence="9" type="ORF">ORAREDHAP_LOCUS24877</name>
</gene>
<evidence type="ECO:0000313" key="11">
    <source>
        <dbReference type="Proteomes" id="UP000507245"/>
    </source>
</evidence>
<feature type="domain" description="Bulb-type lectin" evidence="5">
    <location>
        <begin position="27"/>
        <end position="148"/>
    </location>
</feature>
<keyword evidence="11" id="KW-1185">Reference proteome</keyword>
<dbReference type="InterPro" id="IPR036426">
    <property type="entry name" value="Bulb-type_lectin_dom_sf"/>
</dbReference>
<dbReference type="PROSITE" id="PS50927">
    <property type="entry name" value="BULB_LECTIN"/>
    <property type="match status" value="1"/>
</dbReference>
<dbReference type="PANTHER" id="PTHR32444">
    <property type="entry name" value="BULB-TYPE LECTIN DOMAIN-CONTAINING PROTEIN"/>
    <property type="match status" value="1"/>
</dbReference>
<evidence type="ECO:0000313" key="9">
    <source>
        <dbReference type="EMBL" id="CAB4306639.1"/>
    </source>
</evidence>
<evidence type="ECO:0000256" key="1">
    <source>
        <dbReference type="ARBA" id="ARBA00022729"/>
    </source>
</evidence>
<dbReference type="EMBL" id="CAEKKB010000004">
    <property type="protein sequence ID" value="CAB4306639.1"/>
    <property type="molecule type" value="Genomic_DNA"/>
</dbReference>
<evidence type="ECO:0000313" key="10">
    <source>
        <dbReference type="Proteomes" id="UP000507222"/>
    </source>
</evidence>
<dbReference type="EMBL" id="CAEKKB010000004">
    <property type="protein sequence ID" value="CAB4306244.1"/>
    <property type="molecule type" value="Genomic_DNA"/>
</dbReference>
<evidence type="ECO:0000313" key="8">
    <source>
        <dbReference type="EMBL" id="CAB4306244.1"/>
    </source>
</evidence>
<protein>
    <recommendedName>
        <fullName evidence="5">Bulb-type lectin domain-containing protein</fullName>
    </recommendedName>
</protein>
<dbReference type="InterPro" id="IPR001480">
    <property type="entry name" value="Bulb-type_lectin_dom"/>
</dbReference>
<organism evidence="9 11">
    <name type="scientific">Prunus armeniaca</name>
    <name type="common">Apricot</name>
    <name type="synonym">Armeniaca vulgaris</name>
    <dbReference type="NCBI Taxonomy" id="36596"/>
    <lineage>
        <taxon>Eukaryota</taxon>
        <taxon>Viridiplantae</taxon>
        <taxon>Streptophyta</taxon>
        <taxon>Embryophyta</taxon>
        <taxon>Tracheophyta</taxon>
        <taxon>Spermatophyta</taxon>
        <taxon>Magnoliopsida</taxon>
        <taxon>eudicotyledons</taxon>
        <taxon>Gunneridae</taxon>
        <taxon>Pentapetalae</taxon>
        <taxon>rosids</taxon>
        <taxon>fabids</taxon>
        <taxon>Rosales</taxon>
        <taxon>Rosaceae</taxon>
        <taxon>Amygdaloideae</taxon>
        <taxon>Amygdaleae</taxon>
        <taxon>Prunus</taxon>
    </lineage>
</organism>
<evidence type="ECO:0000256" key="3">
    <source>
        <dbReference type="ARBA" id="ARBA00023180"/>
    </source>
</evidence>
<dbReference type="EMBL" id="CAEKDK010000004">
    <property type="protein sequence ID" value="CAB4275858.1"/>
    <property type="molecule type" value="Genomic_DNA"/>
</dbReference>
<proteinExistence type="predicted"/>
<dbReference type="EMBL" id="CAEKDK010000006">
    <property type="protein sequence ID" value="CAB4282865.1"/>
    <property type="molecule type" value="Genomic_DNA"/>
</dbReference>
<feature type="signal peptide" evidence="4">
    <location>
        <begin position="1"/>
        <end position="22"/>
    </location>
</feature>
<dbReference type="PANTHER" id="PTHR32444:SF226">
    <property type="entry name" value="BULB-TYPE LECTIN DOMAIN-CONTAINING PROTEIN"/>
    <property type="match status" value="1"/>
</dbReference>
<dbReference type="Proteomes" id="UP000507245">
    <property type="component" value="Unassembled WGS sequence"/>
</dbReference>
<reference evidence="11" key="1">
    <citation type="journal article" date="2020" name="Genome Biol.">
        <title>Gamete binning: chromosome-level and haplotype-resolved genome assembly enabled by high-throughput single-cell sequencing of gamete genomes.</title>
        <authorList>
            <person name="Campoy J.A."/>
            <person name="Sun H."/>
            <person name="Goel M."/>
            <person name="Jiao W.-B."/>
            <person name="Folz-Donahue K."/>
            <person name="Wang N."/>
            <person name="Rubio M."/>
            <person name="Liu C."/>
            <person name="Kukat C."/>
            <person name="Ruiz D."/>
            <person name="Huettel B."/>
            <person name="Schneeberger K."/>
        </authorList>
    </citation>
    <scope>NUCLEOTIDE SEQUENCE [LARGE SCALE GENOMIC DNA]</scope>
    <source>
        <strain evidence="11">cv. Rojo Pasion</strain>
    </source>
</reference>
<sequence length="148" mass="16016">MAIIRNLTFLITFGCLWTCHYAASLTQDTLKPGETLNSSRSLVSASGNFTLAFFVPNDGSKNSQLAILRSKKGVNHAWIANRNTPILYPSSPFLTLDSNNTLKITHQSGDPIVIYSPPQNSTSTSSVVLATLLDNGNFVLQEVKSVDG</sequence>
<feature type="chain" id="PRO_5033551862" description="Bulb-type lectin domain-containing protein" evidence="4">
    <location>
        <begin position="23"/>
        <end position="148"/>
    </location>
</feature>
<evidence type="ECO:0000259" key="5">
    <source>
        <dbReference type="PROSITE" id="PS50927"/>
    </source>
</evidence>
<dbReference type="AlphaFoldDB" id="A0A6J5WYQ9"/>
<keyword evidence="3" id="KW-0325">Glycoprotein</keyword>
<reference evidence="9 10" key="2">
    <citation type="submission" date="2020-05" db="EMBL/GenBank/DDBJ databases">
        <authorList>
            <person name="Campoy J."/>
            <person name="Schneeberger K."/>
            <person name="Spophaly S."/>
        </authorList>
    </citation>
    <scope>NUCLEOTIDE SEQUENCE [LARGE SCALE GENOMIC DNA]</scope>
    <source>
        <strain evidence="9">PruArmRojPasFocal</strain>
    </source>
</reference>
<evidence type="ECO:0000256" key="4">
    <source>
        <dbReference type="SAM" id="SignalP"/>
    </source>
</evidence>
<name>A0A6J5WYQ9_PRUAR</name>
<dbReference type="Proteomes" id="UP000507222">
    <property type="component" value="Unassembled WGS sequence"/>
</dbReference>
<dbReference type="OrthoDB" id="990291at2759"/>
<dbReference type="Gene3D" id="2.90.10.10">
    <property type="entry name" value="Bulb-type lectin domain"/>
    <property type="match status" value="1"/>
</dbReference>
<evidence type="ECO:0000313" key="6">
    <source>
        <dbReference type="EMBL" id="CAB4275858.1"/>
    </source>
</evidence>
<accession>A0A6J5WYQ9</accession>
<dbReference type="Pfam" id="PF01453">
    <property type="entry name" value="B_lectin"/>
    <property type="match status" value="1"/>
</dbReference>
<dbReference type="SMART" id="SM00108">
    <property type="entry name" value="B_lectin"/>
    <property type="match status" value="1"/>
</dbReference>
<dbReference type="SUPFAM" id="SSF51110">
    <property type="entry name" value="alpha-D-mannose-specific plant lectins"/>
    <property type="match status" value="1"/>
</dbReference>
<evidence type="ECO:0000256" key="2">
    <source>
        <dbReference type="ARBA" id="ARBA00023157"/>
    </source>
</evidence>
<keyword evidence="2" id="KW-1015">Disulfide bond</keyword>
<evidence type="ECO:0000313" key="7">
    <source>
        <dbReference type="EMBL" id="CAB4282865.1"/>
    </source>
</evidence>